<evidence type="ECO:0000256" key="1">
    <source>
        <dbReference type="SAM" id="MobiDB-lite"/>
    </source>
</evidence>
<feature type="compositionally biased region" description="Low complexity" evidence="1">
    <location>
        <begin position="13"/>
        <end position="22"/>
    </location>
</feature>
<evidence type="ECO:0000313" key="2">
    <source>
        <dbReference type="EMBL" id="SKB91509.1"/>
    </source>
</evidence>
<feature type="compositionally biased region" description="Basic and acidic residues" evidence="1">
    <location>
        <begin position="33"/>
        <end position="70"/>
    </location>
</feature>
<proteinExistence type="predicted"/>
<gene>
    <name evidence="2" type="ORF">SAMN05661099_3438</name>
</gene>
<protein>
    <submittedName>
        <fullName evidence="2">Uncharacterized protein</fullName>
    </submittedName>
</protein>
<feature type="compositionally biased region" description="Basic and acidic residues" evidence="1">
    <location>
        <begin position="93"/>
        <end position="103"/>
    </location>
</feature>
<dbReference type="STRING" id="572036.SAMN05661099_3438"/>
<accession>A0A1T5F5T6</accession>
<organism evidence="2 3">
    <name type="scientific">Daejeonella lutea</name>
    <dbReference type="NCBI Taxonomy" id="572036"/>
    <lineage>
        <taxon>Bacteria</taxon>
        <taxon>Pseudomonadati</taxon>
        <taxon>Bacteroidota</taxon>
        <taxon>Sphingobacteriia</taxon>
        <taxon>Sphingobacteriales</taxon>
        <taxon>Sphingobacteriaceae</taxon>
        <taxon>Daejeonella</taxon>
    </lineage>
</organism>
<dbReference type="EMBL" id="FUYR01000006">
    <property type="protein sequence ID" value="SKB91509.1"/>
    <property type="molecule type" value="Genomic_DNA"/>
</dbReference>
<evidence type="ECO:0000313" key="3">
    <source>
        <dbReference type="Proteomes" id="UP000189981"/>
    </source>
</evidence>
<name>A0A1T5F5T6_9SPHI</name>
<sequence length="120" mass="13165">MATEDKNNGFTENNSDNSRNNNGTIGGAGGVENEPKGSLHEMTERAKVPEANERGIRENEENHMIGDQKYEGGSYAKNEIDPNKPGSQNPEGKTIRYPKDSYNHLDNPGGTSEEDLDNNN</sequence>
<feature type="region of interest" description="Disordered" evidence="1">
    <location>
        <begin position="1"/>
        <end position="120"/>
    </location>
</feature>
<keyword evidence="3" id="KW-1185">Reference proteome</keyword>
<dbReference type="RefSeq" id="WP_079703942.1">
    <property type="nucleotide sequence ID" value="NZ_FUYR01000006.1"/>
</dbReference>
<dbReference type="AlphaFoldDB" id="A0A1T5F5T6"/>
<dbReference type="Proteomes" id="UP000189981">
    <property type="component" value="Unassembled WGS sequence"/>
</dbReference>
<reference evidence="3" key="1">
    <citation type="submission" date="2017-02" db="EMBL/GenBank/DDBJ databases">
        <authorList>
            <person name="Varghese N."/>
            <person name="Submissions S."/>
        </authorList>
    </citation>
    <scope>NUCLEOTIDE SEQUENCE [LARGE SCALE GENOMIC DNA]</scope>
    <source>
        <strain evidence="3">DSM 22385</strain>
    </source>
</reference>